<feature type="compositionally biased region" description="Low complexity" evidence="1">
    <location>
        <begin position="28"/>
        <end position="67"/>
    </location>
</feature>
<accession>A0AAN1UI98</accession>
<feature type="region of interest" description="Disordered" evidence="1">
    <location>
        <begin position="24"/>
        <end position="86"/>
    </location>
</feature>
<organism evidence="3 4">
    <name type="scientific">Lactiplantibacillus argentoratensis</name>
    <dbReference type="NCBI Taxonomy" id="271881"/>
    <lineage>
        <taxon>Bacteria</taxon>
        <taxon>Bacillati</taxon>
        <taxon>Bacillota</taxon>
        <taxon>Bacilli</taxon>
        <taxon>Lactobacillales</taxon>
        <taxon>Lactobacillaceae</taxon>
        <taxon>Lactiplantibacillus</taxon>
    </lineage>
</organism>
<reference evidence="3 4" key="1">
    <citation type="submission" date="2018-10" db="EMBL/GenBank/DDBJ databases">
        <title>Genome sequencing of Lactobacillus species.</title>
        <authorList>
            <person name="Baek C."/>
            <person name="Yi H."/>
        </authorList>
    </citation>
    <scope>NUCLEOTIDE SEQUENCE [LARGE SCALE GENOMIC DNA]</scope>
    <source>
        <strain evidence="3 4">DSM 16365</strain>
    </source>
</reference>
<gene>
    <name evidence="3" type="ORF">LPA65_07255</name>
</gene>
<protein>
    <recommendedName>
        <fullName evidence="5">Lipoprotein</fullName>
    </recommendedName>
</protein>
<evidence type="ECO:0000313" key="3">
    <source>
        <dbReference type="EMBL" id="AYJ35578.1"/>
    </source>
</evidence>
<dbReference type="KEGG" id="larg:LPA65_07255"/>
<sequence length="296" mass="31309">MNYRNLLVLPLAVLLVGCSSQTQTHQNAKATSQTTTTAKATVSSAKKKASTTSSTSSQRHTTMSRSSKVASERATSVSNKSVTQSTATTRLAALNQQLTKVLGQQALVPQVDGLTSGSSKLNMRYSGAAANYTVRYSVGQQARPFNAAAVADETAYATVTKTTYTTTDAAAKQVGYRDNKSAAGLPTVDLGHQITAHIDAGAGQRYIMWNEGRWSLTVHANMMNEDAGVALAKQAVATFEQVYLPAPQSVGDISFDAVSSGSGQLDQVIQWQAGKVVYQVKAQEMATAIKMAASMQ</sequence>
<dbReference type="AlphaFoldDB" id="A0AAN1UI98"/>
<dbReference type="RefSeq" id="WP_057717187.1">
    <property type="nucleotide sequence ID" value="NZ_BJZD01000005.1"/>
</dbReference>
<feature type="signal peptide" evidence="2">
    <location>
        <begin position="1"/>
        <end position="24"/>
    </location>
</feature>
<evidence type="ECO:0000313" key="4">
    <source>
        <dbReference type="Proteomes" id="UP000281644"/>
    </source>
</evidence>
<dbReference type="EMBL" id="CP032751">
    <property type="protein sequence ID" value="AYJ35578.1"/>
    <property type="molecule type" value="Genomic_DNA"/>
</dbReference>
<dbReference type="Proteomes" id="UP000281644">
    <property type="component" value="Chromosome"/>
</dbReference>
<evidence type="ECO:0000256" key="2">
    <source>
        <dbReference type="SAM" id="SignalP"/>
    </source>
</evidence>
<feature type="chain" id="PRO_5042934031" description="Lipoprotein" evidence="2">
    <location>
        <begin position="25"/>
        <end position="296"/>
    </location>
</feature>
<evidence type="ECO:0000256" key="1">
    <source>
        <dbReference type="SAM" id="MobiDB-lite"/>
    </source>
</evidence>
<dbReference type="PROSITE" id="PS51257">
    <property type="entry name" value="PROKAR_LIPOPROTEIN"/>
    <property type="match status" value="1"/>
</dbReference>
<proteinExistence type="predicted"/>
<keyword evidence="2" id="KW-0732">Signal</keyword>
<evidence type="ECO:0008006" key="5">
    <source>
        <dbReference type="Google" id="ProtNLM"/>
    </source>
</evidence>
<feature type="compositionally biased region" description="Polar residues" evidence="1">
    <location>
        <begin position="73"/>
        <end position="86"/>
    </location>
</feature>
<name>A0AAN1UI98_9LACO</name>